<dbReference type="Ensembl" id="ENSAMET00000035434.1">
    <property type="protein sequence ID" value="ENSAMEP00000028183.1"/>
    <property type="gene ID" value="ENSAMEG00000028087.1"/>
</dbReference>
<dbReference type="InterPro" id="IPR050716">
    <property type="entry name" value="MAGUK"/>
</dbReference>
<dbReference type="InterPro" id="IPR001452">
    <property type="entry name" value="SH3_domain"/>
</dbReference>
<dbReference type="Proteomes" id="UP000008912">
    <property type="component" value="Unassembled WGS sequence"/>
</dbReference>
<dbReference type="GeneTree" id="ENSGT00940000158744"/>
<dbReference type="FunFam" id="2.30.42.10:FF:000016">
    <property type="entry name" value="peripheral plasma membrane protein CASK isoform X2"/>
    <property type="match status" value="1"/>
</dbReference>
<evidence type="ECO:0000313" key="6">
    <source>
        <dbReference type="Proteomes" id="UP000008912"/>
    </source>
</evidence>
<dbReference type="Pfam" id="PF00595">
    <property type="entry name" value="PDZ"/>
    <property type="match status" value="1"/>
</dbReference>
<dbReference type="InterPro" id="IPR036034">
    <property type="entry name" value="PDZ_sf"/>
</dbReference>
<organism evidence="5 6">
    <name type="scientific">Ailuropoda melanoleuca</name>
    <name type="common">Giant panda</name>
    <dbReference type="NCBI Taxonomy" id="9646"/>
    <lineage>
        <taxon>Eukaryota</taxon>
        <taxon>Metazoa</taxon>
        <taxon>Chordata</taxon>
        <taxon>Craniata</taxon>
        <taxon>Vertebrata</taxon>
        <taxon>Euteleostomi</taxon>
        <taxon>Mammalia</taxon>
        <taxon>Eutheria</taxon>
        <taxon>Laurasiatheria</taxon>
        <taxon>Carnivora</taxon>
        <taxon>Caniformia</taxon>
        <taxon>Ursidae</taxon>
        <taxon>Ailuropoda</taxon>
    </lineage>
</organism>
<dbReference type="PROSITE" id="PS50106">
    <property type="entry name" value="PDZ"/>
    <property type="match status" value="1"/>
</dbReference>
<protein>
    <submittedName>
        <fullName evidence="5">55 kDa erythrocyte membrane protein-like</fullName>
    </submittedName>
</protein>
<dbReference type="AlphaFoldDB" id="A0A7N5JNQ2"/>
<reference evidence="5 6" key="1">
    <citation type="journal article" date="2010" name="Nature">
        <title>The sequence and de novo assembly of the giant panda genome.</title>
        <authorList>
            <person name="Li R."/>
            <person name="Fan W."/>
            <person name="Tian G."/>
            <person name="Zhu H."/>
            <person name="He L."/>
            <person name="Cai J."/>
            <person name="Huang Q."/>
            <person name="Cai Q."/>
            <person name="Li B."/>
            <person name="Bai Y."/>
            <person name="Zhang Z."/>
            <person name="Zhang Y."/>
            <person name="Wang W."/>
            <person name="Li J."/>
            <person name="Wei F."/>
            <person name="Li H."/>
            <person name="Jian M."/>
            <person name="Li J."/>
            <person name="Zhang Z."/>
            <person name="Nielsen R."/>
            <person name="Li D."/>
            <person name="Gu W."/>
            <person name="Yang Z."/>
            <person name="Xuan Z."/>
            <person name="Ryder O.A."/>
            <person name="Leung F.C."/>
            <person name="Zhou Y."/>
            <person name="Cao J."/>
            <person name="Sun X."/>
            <person name="Fu Y."/>
            <person name="Fang X."/>
            <person name="Guo X."/>
            <person name="Wang B."/>
            <person name="Hou R."/>
            <person name="Shen F."/>
            <person name="Mu B."/>
            <person name="Ni P."/>
            <person name="Lin R."/>
            <person name="Qian W."/>
            <person name="Wang G."/>
            <person name="Yu C."/>
            <person name="Nie W."/>
            <person name="Wang J."/>
            <person name="Wu Z."/>
            <person name="Liang H."/>
            <person name="Min J."/>
            <person name="Wu Q."/>
            <person name="Cheng S."/>
            <person name="Ruan J."/>
            <person name="Wang M."/>
            <person name="Shi Z."/>
            <person name="Wen M."/>
            <person name="Liu B."/>
            <person name="Ren X."/>
            <person name="Zheng H."/>
            <person name="Dong D."/>
            <person name="Cook K."/>
            <person name="Shan G."/>
            <person name="Zhang H."/>
            <person name="Kosiol C."/>
            <person name="Xie X."/>
            <person name="Lu Z."/>
            <person name="Zheng H."/>
            <person name="Li Y."/>
            <person name="Steiner C.C."/>
            <person name="Lam T.T."/>
            <person name="Lin S."/>
            <person name="Zhang Q."/>
            <person name="Li G."/>
            <person name="Tian J."/>
            <person name="Gong T."/>
            <person name="Liu H."/>
            <person name="Zhang D."/>
            <person name="Fang L."/>
            <person name="Ye C."/>
            <person name="Zhang J."/>
            <person name="Hu W."/>
            <person name="Xu A."/>
            <person name="Ren Y."/>
            <person name="Zhang G."/>
            <person name="Bruford M.W."/>
            <person name="Li Q."/>
            <person name="Ma L."/>
            <person name="Guo Y."/>
            <person name="An N."/>
            <person name="Hu Y."/>
            <person name="Zheng Y."/>
            <person name="Shi Y."/>
            <person name="Li Z."/>
            <person name="Liu Q."/>
            <person name="Chen Y."/>
            <person name="Zhao J."/>
            <person name="Qu N."/>
            <person name="Zhao S."/>
            <person name="Tian F."/>
            <person name="Wang X."/>
            <person name="Wang H."/>
            <person name="Xu L."/>
            <person name="Liu X."/>
            <person name="Vinar T."/>
            <person name="Wang Y."/>
            <person name="Lam T.W."/>
            <person name="Yiu S.M."/>
            <person name="Liu S."/>
            <person name="Zhang H."/>
            <person name="Li D."/>
            <person name="Huang Y."/>
            <person name="Wang X."/>
            <person name="Yang G."/>
            <person name="Jiang Z."/>
            <person name="Wang J."/>
            <person name="Qin N."/>
            <person name="Li L."/>
            <person name="Li J."/>
            <person name="Bolund L."/>
            <person name="Kristiansen K."/>
            <person name="Wong G.K."/>
            <person name="Olson M."/>
            <person name="Zhang X."/>
            <person name="Li S."/>
            <person name="Yang H."/>
            <person name="Wang J."/>
            <person name="Wang J."/>
        </authorList>
    </citation>
    <scope>NUCLEOTIDE SEQUENCE [LARGE SCALE GENOMIC DNA]</scope>
</reference>
<dbReference type="Pfam" id="PF07653">
    <property type="entry name" value="SH3_2"/>
    <property type="match status" value="1"/>
</dbReference>
<feature type="domain" description="PDZ" evidence="4">
    <location>
        <begin position="72"/>
        <end position="153"/>
    </location>
</feature>
<evidence type="ECO:0000259" key="3">
    <source>
        <dbReference type="PROSITE" id="PS50002"/>
    </source>
</evidence>
<feature type="domain" description="SH3" evidence="3">
    <location>
        <begin position="159"/>
        <end position="219"/>
    </location>
</feature>
<keyword evidence="1 2" id="KW-0728">SH3 domain</keyword>
<reference evidence="5" key="3">
    <citation type="submission" date="2025-09" db="UniProtKB">
        <authorList>
            <consortium name="Ensembl"/>
        </authorList>
    </citation>
    <scope>IDENTIFICATION</scope>
</reference>
<dbReference type="SMART" id="SM00228">
    <property type="entry name" value="PDZ"/>
    <property type="match status" value="1"/>
</dbReference>
<dbReference type="InParanoid" id="A0A7N5JNQ2"/>
<dbReference type="SUPFAM" id="SSF50044">
    <property type="entry name" value="SH3-domain"/>
    <property type="match status" value="1"/>
</dbReference>
<evidence type="ECO:0000259" key="4">
    <source>
        <dbReference type="PROSITE" id="PS50106"/>
    </source>
</evidence>
<evidence type="ECO:0000313" key="5">
    <source>
        <dbReference type="Ensembl" id="ENSAMEP00000028183.1"/>
    </source>
</evidence>
<evidence type="ECO:0000256" key="2">
    <source>
        <dbReference type="PROSITE-ProRule" id="PRU00192"/>
    </source>
</evidence>
<dbReference type="SMART" id="SM00326">
    <property type="entry name" value="SH3"/>
    <property type="match status" value="1"/>
</dbReference>
<proteinExistence type="predicted"/>
<dbReference type="PROSITE" id="PS50002">
    <property type="entry name" value="SH3"/>
    <property type="match status" value="1"/>
</dbReference>
<dbReference type="InterPro" id="IPR001478">
    <property type="entry name" value="PDZ"/>
</dbReference>
<evidence type="ECO:0000256" key="1">
    <source>
        <dbReference type="ARBA" id="ARBA00022443"/>
    </source>
</evidence>
<accession>A0A7N5JNQ2</accession>
<dbReference type="InterPro" id="IPR036028">
    <property type="entry name" value="SH3-like_dom_sf"/>
</dbReference>
<sequence>MTLKSERSGDSVGSMRTALSDLYLEHLLQSKPRAETISCPMNAVTEDIYTNGSAKNGSLAHANGQELRKIRFIQFEKTTEEPMGITLKLNEKKSCMVARILHGGMIHRQGFLHVGDEILEINGKSVANHSVDQLQKILKETKGTISLKIIPNQQNRIPALQMFVRAQFDYDPQKDSLIPCREAGLKFQTGDVIEIINKDDSNWWFGCPVPYTTRPQKKN</sequence>
<keyword evidence="6" id="KW-1185">Reference proteome</keyword>
<dbReference type="SUPFAM" id="SSF50156">
    <property type="entry name" value="PDZ domain-like"/>
    <property type="match status" value="1"/>
</dbReference>
<name>A0A7N5JNQ2_AILME</name>
<dbReference type="CDD" id="cd10830">
    <property type="entry name" value="PDZ_MPP1-like"/>
    <property type="match status" value="1"/>
</dbReference>
<dbReference type="Gene3D" id="2.30.30.40">
    <property type="entry name" value="SH3 Domains"/>
    <property type="match status" value="1"/>
</dbReference>
<dbReference type="PANTHER" id="PTHR23122">
    <property type="entry name" value="MEMBRANE-ASSOCIATED GUANYLATE KINASE MAGUK"/>
    <property type="match status" value="1"/>
</dbReference>
<reference evidence="5" key="2">
    <citation type="submission" date="2025-08" db="UniProtKB">
        <authorList>
            <consortium name="Ensembl"/>
        </authorList>
    </citation>
    <scope>IDENTIFICATION</scope>
</reference>
<dbReference type="Gene3D" id="2.30.42.10">
    <property type="match status" value="1"/>
</dbReference>